<gene>
    <name evidence="6" type="primary">Rnf4-001</name>
</gene>
<dbReference type="Pfam" id="PF13639">
    <property type="entry name" value="zf-RING_2"/>
    <property type="match status" value="1"/>
</dbReference>
<organism evidence="6">
    <name type="scientific">Phallusia mammillata</name>
    <dbReference type="NCBI Taxonomy" id="59560"/>
    <lineage>
        <taxon>Eukaryota</taxon>
        <taxon>Metazoa</taxon>
        <taxon>Chordata</taxon>
        <taxon>Tunicata</taxon>
        <taxon>Ascidiacea</taxon>
        <taxon>Phlebobranchia</taxon>
        <taxon>Ascidiidae</taxon>
        <taxon>Phallusia</taxon>
    </lineage>
</organism>
<accession>A0A6F9DRR4</accession>
<dbReference type="PROSITE" id="PS50089">
    <property type="entry name" value="ZF_RING_2"/>
    <property type="match status" value="1"/>
</dbReference>
<dbReference type="InterPro" id="IPR017907">
    <property type="entry name" value="Znf_RING_CS"/>
</dbReference>
<dbReference type="EMBL" id="LR789794">
    <property type="protein sequence ID" value="CAB3265656.1"/>
    <property type="molecule type" value="mRNA"/>
</dbReference>
<dbReference type="AlphaFoldDB" id="A0A6F9DRR4"/>
<keyword evidence="1" id="KW-0479">Metal-binding</keyword>
<protein>
    <submittedName>
        <fullName evidence="6">E3 ubiquitin-protein ligase RNF4</fullName>
    </submittedName>
</protein>
<name>A0A6F9DRR4_9ASCI</name>
<keyword evidence="3" id="KW-0862">Zinc</keyword>
<dbReference type="GO" id="GO:0140082">
    <property type="term" value="F:SUMO-ubiquitin ligase activity"/>
    <property type="evidence" value="ECO:0007669"/>
    <property type="project" value="TreeGrafter"/>
</dbReference>
<dbReference type="GO" id="GO:0061630">
    <property type="term" value="F:ubiquitin protein ligase activity"/>
    <property type="evidence" value="ECO:0007669"/>
    <property type="project" value="InterPro"/>
</dbReference>
<dbReference type="GO" id="GO:0006511">
    <property type="term" value="P:ubiquitin-dependent protein catabolic process"/>
    <property type="evidence" value="ECO:0007669"/>
    <property type="project" value="TreeGrafter"/>
</dbReference>
<feature type="domain" description="RING-type" evidence="5">
    <location>
        <begin position="110"/>
        <end position="155"/>
    </location>
</feature>
<sequence>MSSEQNGAVSPNPFPVSRPQLDGSIILISPSPDSIQRRTTWSRSNQLDVIDLTNNSNTDIVDLTEAESNKPKCDCSNPNCGINNGTGTECSSLTSGQLDNSSAWFSTMTCPICLETLITTIQKGQKISSTICGHIFCEACILTAIKVGKRCPTCRRLLAERHVHPLFLHFST</sequence>
<dbReference type="InterPro" id="IPR001841">
    <property type="entry name" value="Znf_RING"/>
</dbReference>
<dbReference type="PANTHER" id="PTHR47094:SF1">
    <property type="entry name" value="RING-TYPE E3 UBIQUITIN TRANSFERASE"/>
    <property type="match status" value="1"/>
</dbReference>
<dbReference type="GO" id="GO:0032183">
    <property type="term" value="F:SUMO binding"/>
    <property type="evidence" value="ECO:0007669"/>
    <property type="project" value="TreeGrafter"/>
</dbReference>
<evidence type="ECO:0000259" key="5">
    <source>
        <dbReference type="PROSITE" id="PS50089"/>
    </source>
</evidence>
<evidence type="ECO:0000256" key="4">
    <source>
        <dbReference type="PROSITE-ProRule" id="PRU00175"/>
    </source>
</evidence>
<dbReference type="SMART" id="SM00184">
    <property type="entry name" value="RING"/>
    <property type="match status" value="1"/>
</dbReference>
<dbReference type="InterPro" id="IPR049627">
    <property type="entry name" value="SLX8"/>
</dbReference>
<dbReference type="InterPro" id="IPR013083">
    <property type="entry name" value="Znf_RING/FYVE/PHD"/>
</dbReference>
<proteinExistence type="evidence at transcript level"/>
<dbReference type="PROSITE" id="PS00518">
    <property type="entry name" value="ZF_RING_1"/>
    <property type="match status" value="1"/>
</dbReference>
<evidence type="ECO:0000256" key="2">
    <source>
        <dbReference type="ARBA" id="ARBA00022771"/>
    </source>
</evidence>
<evidence type="ECO:0000256" key="1">
    <source>
        <dbReference type="ARBA" id="ARBA00022723"/>
    </source>
</evidence>
<evidence type="ECO:0000313" key="6">
    <source>
        <dbReference type="EMBL" id="CAB3265656.1"/>
    </source>
</evidence>
<dbReference type="GO" id="GO:0033768">
    <property type="term" value="C:SUMO-targeted ubiquitin ligase complex"/>
    <property type="evidence" value="ECO:0007669"/>
    <property type="project" value="TreeGrafter"/>
</dbReference>
<dbReference type="SUPFAM" id="SSF57850">
    <property type="entry name" value="RING/U-box"/>
    <property type="match status" value="1"/>
</dbReference>
<evidence type="ECO:0000256" key="3">
    <source>
        <dbReference type="ARBA" id="ARBA00022833"/>
    </source>
</evidence>
<dbReference type="GO" id="GO:0008270">
    <property type="term" value="F:zinc ion binding"/>
    <property type="evidence" value="ECO:0007669"/>
    <property type="project" value="UniProtKB-KW"/>
</dbReference>
<reference evidence="6" key="1">
    <citation type="submission" date="2020-04" db="EMBL/GenBank/DDBJ databases">
        <authorList>
            <person name="Neveu A P."/>
        </authorList>
    </citation>
    <scope>NUCLEOTIDE SEQUENCE</scope>
    <source>
        <tissue evidence="6">Whole embryo</tissue>
    </source>
</reference>
<dbReference type="Gene3D" id="3.30.40.10">
    <property type="entry name" value="Zinc/RING finger domain, C3HC4 (zinc finger)"/>
    <property type="match status" value="1"/>
</dbReference>
<keyword evidence="2 4" id="KW-0863">Zinc-finger</keyword>
<dbReference type="PANTHER" id="PTHR47094">
    <property type="entry name" value="ELFLESS, ISOFORM B"/>
    <property type="match status" value="1"/>
</dbReference>